<protein>
    <submittedName>
        <fullName evidence="1">Uncharacterized protein</fullName>
    </submittedName>
</protein>
<evidence type="ECO:0000313" key="2">
    <source>
        <dbReference type="Proteomes" id="UP000005237"/>
    </source>
</evidence>
<reference evidence="2" key="1">
    <citation type="submission" date="2010-08" db="EMBL/GenBank/DDBJ databases">
        <authorList>
            <consortium name="Caenorhabditis japonica Sequencing Consortium"/>
            <person name="Wilson R.K."/>
        </authorList>
    </citation>
    <scope>NUCLEOTIDE SEQUENCE [LARGE SCALE GENOMIC DNA]</scope>
    <source>
        <strain evidence="2">DF5081</strain>
    </source>
</reference>
<evidence type="ECO:0000313" key="1">
    <source>
        <dbReference type="EnsemblMetazoa" id="CJA22592.1"/>
    </source>
</evidence>
<proteinExistence type="predicted"/>
<keyword evidence="2" id="KW-1185">Reference proteome</keyword>
<sequence>MSSRPKRLRLSCRKVCELWFPDDETNPDECDGIGDNPMVNEETEGFWEEHVETTERHTRIRQHNNPRSTRLQAHSKERYKTAWLETTRGL</sequence>
<accession>A0A8R1I4U5</accession>
<dbReference type="AlphaFoldDB" id="A0A8R1I4U5"/>
<dbReference type="EnsemblMetazoa" id="CJA22592.1">
    <property type="protein sequence ID" value="CJA22592.1"/>
    <property type="gene ID" value="WBGene00178164"/>
</dbReference>
<dbReference type="Proteomes" id="UP000005237">
    <property type="component" value="Unassembled WGS sequence"/>
</dbReference>
<reference evidence="1" key="2">
    <citation type="submission" date="2022-06" db="UniProtKB">
        <authorList>
            <consortium name="EnsemblMetazoa"/>
        </authorList>
    </citation>
    <scope>IDENTIFICATION</scope>
    <source>
        <strain evidence="1">DF5081</strain>
    </source>
</reference>
<organism evidence="1 2">
    <name type="scientific">Caenorhabditis japonica</name>
    <dbReference type="NCBI Taxonomy" id="281687"/>
    <lineage>
        <taxon>Eukaryota</taxon>
        <taxon>Metazoa</taxon>
        <taxon>Ecdysozoa</taxon>
        <taxon>Nematoda</taxon>
        <taxon>Chromadorea</taxon>
        <taxon>Rhabditida</taxon>
        <taxon>Rhabditina</taxon>
        <taxon>Rhabditomorpha</taxon>
        <taxon>Rhabditoidea</taxon>
        <taxon>Rhabditidae</taxon>
        <taxon>Peloderinae</taxon>
        <taxon>Caenorhabditis</taxon>
    </lineage>
</organism>
<name>A0A8R1I4U5_CAEJA</name>